<accession>A0A1G9WCK6</accession>
<dbReference type="Proteomes" id="UP000199202">
    <property type="component" value="Unassembled WGS sequence"/>
</dbReference>
<feature type="compositionally biased region" description="Basic and acidic residues" evidence="5">
    <location>
        <begin position="1"/>
        <end position="18"/>
    </location>
</feature>
<proteinExistence type="inferred from homology"/>
<evidence type="ECO:0000256" key="5">
    <source>
        <dbReference type="SAM" id="MobiDB-lite"/>
    </source>
</evidence>
<evidence type="ECO:0000256" key="3">
    <source>
        <dbReference type="ARBA" id="ARBA00014831"/>
    </source>
</evidence>
<sequence>MEPELRDELKRLIPETSDHPSQTELRITQGQLVGWLEGVFQGIKTGLLLLQQSAGPEGQNPIRPGSAERPPEAGPYL</sequence>
<dbReference type="InterPro" id="IPR019695">
    <property type="entry name" value="Proteasome_act"/>
</dbReference>
<reference evidence="6 7" key="1">
    <citation type="submission" date="2016-10" db="EMBL/GenBank/DDBJ databases">
        <authorList>
            <person name="de Groot N.N."/>
        </authorList>
    </citation>
    <scope>NUCLEOTIDE SEQUENCE [LARGE SCALE GENOMIC DNA]</scope>
    <source>
        <strain evidence="6 7">CGMCC 4.6533</strain>
    </source>
</reference>
<comment type="subunit">
    <text evidence="2">Forms a homooligomeric, either hexameric or heptameric, ring-like structure which stacks co-axially with the proteasomal alpha-rings.</text>
</comment>
<dbReference type="GO" id="GO:0000502">
    <property type="term" value="C:proteasome complex"/>
    <property type="evidence" value="ECO:0007669"/>
    <property type="project" value="UniProtKB-KW"/>
</dbReference>
<dbReference type="Pfam" id="PF10759">
    <property type="entry name" value="BPA"/>
    <property type="match status" value="1"/>
</dbReference>
<dbReference type="OrthoDB" id="5189298at2"/>
<dbReference type="GO" id="GO:0061136">
    <property type="term" value="P:regulation of proteasomal protein catabolic process"/>
    <property type="evidence" value="ECO:0007669"/>
    <property type="project" value="InterPro"/>
</dbReference>
<name>A0A1G9WCK6_9ACTN</name>
<evidence type="ECO:0000256" key="2">
    <source>
        <dbReference type="ARBA" id="ARBA00011402"/>
    </source>
</evidence>
<feature type="region of interest" description="Disordered" evidence="5">
    <location>
        <begin position="1"/>
        <end position="23"/>
    </location>
</feature>
<dbReference type="AlphaFoldDB" id="A0A1G9WCK6"/>
<evidence type="ECO:0000313" key="6">
    <source>
        <dbReference type="EMBL" id="SDM82229.1"/>
    </source>
</evidence>
<protein>
    <recommendedName>
        <fullName evidence="3">Bacterial proteasome activator</fullName>
    </recommendedName>
</protein>
<dbReference type="RefSeq" id="WP_090947334.1">
    <property type="nucleotide sequence ID" value="NZ_FNDJ01000058.1"/>
</dbReference>
<gene>
    <name evidence="6" type="ORF">SAMN05421869_15810</name>
</gene>
<evidence type="ECO:0000256" key="4">
    <source>
        <dbReference type="ARBA" id="ARBA00022942"/>
    </source>
</evidence>
<dbReference type="STRING" id="633440.SAMN05421869_15810"/>
<evidence type="ECO:0000313" key="7">
    <source>
        <dbReference type="Proteomes" id="UP000199202"/>
    </source>
</evidence>
<keyword evidence="4" id="KW-0647">Proteasome</keyword>
<organism evidence="6 7">
    <name type="scientific">Nonomuraea jiangxiensis</name>
    <dbReference type="NCBI Taxonomy" id="633440"/>
    <lineage>
        <taxon>Bacteria</taxon>
        <taxon>Bacillati</taxon>
        <taxon>Actinomycetota</taxon>
        <taxon>Actinomycetes</taxon>
        <taxon>Streptosporangiales</taxon>
        <taxon>Streptosporangiaceae</taxon>
        <taxon>Nonomuraea</taxon>
    </lineage>
</organism>
<evidence type="ECO:0000256" key="1">
    <source>
        <dbReference type="ARBA" id="ARBA00006639"/>
    </source>
</evidence>
<keyword evidence="7" id="KW-1185">Reference proteome</keyword>
<feature type="region of interest" description="Disordered" evidence="5">
    <location>
        <begin position="52"/>
        <end position="77"/>
    </location>
</feature>
<dbReference type="EMBL" id="FNDJ01000058">
    <property type="protein sequence ID" value="SDM82229.1"/>
    <property type="molecule type" value="Genomic_DNA"/>
</dbReference>
<comment type="similarity">
    <text evidence="1">Belongs to the Bpa family.</text>
</comment>